<evidence type="ECO:0000313" key="1">
    <source>
        <dbReference type="Ensembl" id="ENSPPAP00000008398.1"/>
    </source>
</evidence>
<reference evidence="1" key="3">
    <citation type="submission" date="2025-09" db="UniProtKB">
        <authorList>
            <consortium name="Ensembl"/>
        </authorList>
    </citation>
    <scope>IDENTIFICATION</scope>
</reference>
<accession>A0A2R8ZZK4</accession>
<protein>
    <submittedName>
        <fullName evidence="1">Uncharacterized protein</fullName>
    </submittedName>
</protein>
<dbReference type="AlphaFoldDB" id="A0A2R8ZZK4"/>
<sequence>MSTLKRVSLHWYKCWIKLVASLKLFPIWMLIKHRDNLSQQQISLKTFMDCRL</sequence>
<reference evidence="1 2" key="1">
    <citation type="journal article" date="2012" name="Nature">
        <title>The bonobo genome compared with the chimpanzee and human genomes.</title>
        <authorList>
            <person name="Prufer K."/>
            <person name="Munch K."/>
            <person name="Hellmann I."/>
            <person name="Akagi K."/>
            <person name="Miller J.R."/>
            <person name="Walenz B."/>
            <person name="Koren S."/>
            <person name="Sutton G."/>
            <person name="Kodira C."/>
            <person name="Winer R."/>
            <person name="Knight J.R."/>
            <person name="Mullikin J.C."/>
            <person name="Meader S.J."/>
            <person name="Ponting C.P."/>
            <person name="Lunter G."/>
            <person name="Higashino S."/>
            <person name="Hobolth A."/>
            <person name="Dutheil J."/>
            <person name="Karakoc E."/>
            <person name="Alkan C."/>
            <person name="Sajjadian S."/>
            <person name="Catacchio C.R."/>
            <person name="Ventura M."/>
            <person name="Marques-Bonet T."/>
            <person name="Eichler E.E."/>
            <person name="Andre C."/>
            <person name="Atencia R."/>
            <person name="Mugisha L."/>
            <person name="Junhold J."/>
            <person name="Patterson N."/>
            <person name="Siebauer M."/>
            <person name="Good J.M."/>
            <person name="Fischer A."/>
            <person name="Ptak S.E."/>
            <person name="Lachmann M."/>
            <person name="Symer D.E."/>
            <person name="Mailund T."/>
            <person name="Schierup M.H."/>
            <person name="Andres A.M."/>
            <person name="Kelso J."/>
            <person name="Paabo S."/>
        </authorList>
    </citation>
    <scope>NUCLEOTIDE SEQUENCE [LARGE SCALE GENOMIC DNA]</scope>
</reference>
<dbReference type="Proteomes" id="UP000240080">
    <property type="component" value="Chromosome 7"/>
</dbReference>
<proteinExistence type="predicted"/>
<keyword evidence="2" id="KW-1185">Reference proteome</keyword>
<organism evidence="1 2">
    <name type="scientific">Pan paniscus</name>
    <name type="common">Pygmy chimpanzee</name>
    <name type="synonym">Bonobo</name>
    <dbReference type="NCBI Taxonomy" id="9597"/>
    <lineage>
        <taxon>Eukaryota</taxon>
        <taxon>Metazoa</taxon>
        <taxon>Chordata</taxon>
        <taxon>Craniata</taxon>
        <taxon>Vertebrata</taxon>
        <taxon>Euteleostomi</taxon>
        <taxon>Mammalia</taxon>
        <taxon>Eutheria</taxon>
        <taxon>Euarchontoglires</taxon>
        <taxon>Primates</taxon>
        <taxon>Haplorrhini</taxon>
        <taxon>Catarrhini</taxon>
        <taxon>Hominidae</taxon>
        <taxon>Pan</taxon>
    </lineage>
</organism>
<name>A0A2R8ZZK4_PANPA</name>
<dbReference type="Ensembl" id="ENSPPAT00000031034.1">
    <property type="protein sequence ID" value="ENSPPAP00000008398.1"/>
    <property type="gene ID" value="ENSPPAG00000027441.1"/>
</dbReference>
<dbReference type="EMBL" id="AJFE02053146">
    <property type="status" value="NOT_ANNOTATED_CDS"/>
    <property type="molecule type" value="Genomic_DNA"/>
</dbReference>
<evidence type="ECO:0000313" key="2">
    <source>
        <dbReference type="Proteomes" id="UP000240080"/>
    </source>
</evidence>
<reference evidence="1" key="2">
    <citation type="submission" date="2025-08" db="UniProtKB">
        <authorList>
            <consortium name="Ensembl"/>
        </authorList>
    </citation>
    <scope>IDENTIFICATION</scope>
</reference>
<dbReference type="OMA" id="WYKCWIK"/>